<comment type="caution">
    <text evidence="3">The sequence shown here is derived from an EMBL/GenBank/DDBJ whole genome shotgun (WGS) entry which is preliminary data.</text>
</comment>
<dbReference type="Proteomes" id="UP001567538">
    <property type="component" value="Unassembled WGS sequence"/>
</dbReference>
<dbReference type="AlphaFoldDB" id="A0ABD1HAW2"/>
<dbReference type="InterPro" id="IPR044816">
    <property type="entry name" value="BURP"/>
</dbReference>
<accession>A0ABD1HAW2</accession>
<dbReference type="PROSITE" id="PS51277">
    <property type="entry name" value="BURP"/>
    <property type="match status" value="1"/>
</dbReference>
<evidence type="ECO:0000313" key="4">
    <source>
        <dbReference type="Proteomes" id="UP001567538"/>
    </source>
</evidence>
<dbReference type="SMART" id="SM01045">
    <property type="entry name" value="BURP"/>
    <property type="match status" value="1"/>
</dbReference>
<gene>
    <name evidence="3" type="ORF">AAHA92_13213</name>
</gene>
<dbReference type="EMBL" id="JBEAFC010000006">
    <property type="protein sequence ID" value="KAL1552413.1"/>
    <property type="molecule type" value="Genomic_DNA"/>
</dbReference>
<evidence type="ECO:0000259" key="2">
    <source>
        <dbReference type="PROSITE" id="PS51277"/>
    </source>
</evidence>
<dbReference type="PANTHER" id="PTHR31236:SF2">
    <property type="entry name" value="BURP DOMAIN PROTEIN RD22"/>
    <property type="match status" value="1"/>
</dbReference>
<dbReference type="Pfam" id="PF03181">
    <property type="entry name" value="BURP"/>
    <property type="match status" value="1"/>
</dbReference>
<dbReference type="PANTHER" id="PTHR31236">
    <property type="entry name" value="BURP DOMAIN PROTEIN USPL1-LIKE"/>
    <property type="match status" value="1"/>
</dbReference>
<protein>
    <submittedName>
        <fullName evidence="3">BURP domain protein RD22-like</fullName>
    </submittedName>
</protein>
<evidence type="ECO:0000256" key="1">
    <source>
        <dbReference type="SAM" id="SignalP"/>
    </source>
</evidence>
<keyword evidence="1" id="KW-0732">Signal</keyword>
<feature type="domain" description="BURP" evidence="2">
    <location>
        <begin position="147"/>
        <end position="360"/>
    </location>
</feature>
<proteinExistence type="predicted"/>
<name>A0ABD1HAW2_SALDI</name>
<reference evidence="3 4" key="1">
    <citation type="submission" date="2024-06" db="EMBL/GenBank/DDBJ databases">
        <title>A chromosome level genome sequence of Diviner's sage (Salvia divinorum).</title>
        <authorList>
            <person name="Ford S.A."/>
            <person name="Ro D.-K."/>
            <person name="Ness R.W."/>
            <person name="Phillips M.A."/>
        </authorList>
    </citation>
    <scope>NUCLEOTIDE SEQUENCE [LARGE SCALE GENOMIC DNA]</scope>
    <source>
        <strain evidence="3">SAF-2024a</strain>
        <tissue evidence="3">Leaf</tissue>
    </source>
</reference>
<evidence type="ECO:0000313" key="3">
    <source>
        <dbReference type="EMBL" id="KAL1552413.1"/>
    </source>
</evidence>
<feature type="signal peptide" evidence="1">
    <location>
        <begin position="1"/>
        <end position="21"/>
    </location>
</feature>
<organism evidence="3 4">
    <name type="scientific">Salvia divinorum</name>
    <name type="common">Maria pastora</name>
    <name type="synonym">Diviner's sage</name>
    <dbReference type="NCBI Taxonomy" id="28513"/>
    <lineage>
        <taxon>Eukaryota</taxon>
        <taxon>Viridiplantae</taxon>
        <taxon>Streptophyta</taxon>
        <taxon>Embryophyta</taxon>
        <taxon>Tracheophyta</taxon>
        <taxon>Spermatophyta</taxon>
        <taxon>Magnoliopsida</taxon>
        <taxon>eudicotyledons</taxon>
        <taxon>Gunneridae</taxon>
        <taxon>Pentapetalae</taxon>
        <taxon>asterids</taxon>
        <taxon>lamiids</taxon>
        <taxon>Lamiales</taxon>
        <taxon>Lamiaceae</taxon>
        <taxon>Nepetoideae</taxon>
        <taxon>Mentheae</taxon>
        <taxon>Salviinae</taxon>
        <taxon>Salvia</taxon>
        <taxon>Salvia subgen. Calosphace</taxon>
    </lineage>
</organism>
<keyword evidence="4" id="KW-1185">Reference proteome</keyword>
<sequence>MESKILPFFAFLYVAIVVSHAALPSEEYWNSVLPNTPMPKALKNLLQPTPDWLENKTTSVGVGHGGVSVNSNNASISVGSGGVNVNTTRNNGTHVSVGGPGGGITVATHNRNGKPIYVRVSPSSHPFIYKYAATATQLRDDPTVALFFLEKDLRAGNKMTLRFTGPTNRQKFLPRRAAASIPFSSAELPEIYRELSVRPGSAEAEAIEKTVQECEDAANEREETLCATSLEAMVDFGASVVGRDAPPRALSTEADSAERMEYLIEAVRRLPSDKPIAACHKEEYAYAVFYCHKTDATVAYGVSLVGSGGARARARAVAVCHRDTSGWNPEHLAFRVLGVKPGSVPVCHYLPEDHIVWVSKN</sequence>
<dbReference type="InterPro" id="IPR004873">
    <property type="entry name" value="BURP_dom"/>
</dbReference>
<feature type="chain" id="PRO_5044810998" evidence="1">
    <location>
        <begin position="22"/>
        <end position="361"/>
    </location>
</feature>